<evidence type="ECO:0000313" key="2">
    <source>
        <dbReference type="EMBL" id="JAH52192.1"/>
    </source>
</evidence>
<proteinExistence type="predicted"/>
<dbReference type="EMBL" id="GBXM01056385">
    <property type="protein sequence ID" value="JAH52192.1"/>
    <property type="molecule type" value="Transcribed_RNA"/>
</dbReference>
<reference evidence="2" key="2">
    <citation type="journal article" date="2015" name="Fish Shellfish Immunol.">
        <title>Early steps in the European eel (Anguilla anguilla)-Vibrio vulnificus interaction in the gills: Role of the RtxA13 toxin.</title>
        <authorList>
            <person name="Callol A."/>
            <person name="Pajuelo D."/>
            <person name="Ebbesson L."/>
            <person name="Teles M."/>
            <person name="MacKenzie S."/>
            <person name="Amaro C."/>
        </authorList>
    </citation>
    <scope>NUCLEOTIDE SEQUENCE</scope>
</reference>
<protein>
    <submittedName>
        <fullName evidence="2">Uncharacterized protein</fullName>
    </submittedName>
</protein>
<sequence length="47" mass="5423">MGMIRYGRSQETWNREDGSNDRATGGHLITVPEISKLHLSHATWKER</sequence>
<reference evidence="2" key="1">
    <citation type="submission" date="2014-11" db="EMBL/GenBank/DDBJ databases">
        <authorList>
            <person name="Amaro Gonzalez C."/>
        </authorList>
    </citation>
    <scope>NUCLEOTIDE SEQUENCE</scope>
</reference>
<name>A0A0E9TFE6_ANGAN</name>
<feature type="region of interest" description="Disordered" evidence="1">
    <location>
        <begin position="1"/>
        <end position="27"/>
    </location>
</feature>
<organism evidence="2">
    <name type="scientific">Anguilla anguilla</name>
    <name type="common">European freshwater eel</name>
    <name type="synonym">Muraena anguilla</name>
    <dbReference type="NCBI Taxonomy" id="7936"/>
    <lineage>
        <taxon>Eukaryota</taxon>
        <taxon>Metazoa</taxon>
        <taxon>Chordata</taxon>
        <taxon>Craniata</taxon>
        <taxon>Vertebrata</taxon>
        <taxon>Euteleostomi</taxon>
        <taxon>Actinopterygii</taxon>
        <taxon>Neopterygii</taxon>
        <taxon>Teleostei</taxon>
        <taxon>Anguilliformes</taxon>
        <taxon>Anguillidae</taxon>
        <taxon>Anguilla</taxon>
    </lineage>
</organism>
<dbReference type="AlphaFoldDB" id="A0A0E9TFE6"/>
<evidence type="ECO:0000256" key="1">
    <source>
        <dbReference type="SAM" id="MobiDB-lite"/>
    </source>
</evidence>
<accession>A0A0E9TFE6</accession>